<dbReference type="InterPro" id="IPR027618">
    <property type="entry name" value="Beta_prop_Msarc"/>
</dbReference>
<gene>
    <name evidence="3" type="ORF">MSBR3_0649</name>
</gene>
<dbReference type="PATRIC" id="fig|1434107.4.peg.866"/>
<dbReference type="NCBIfam" id="TIGR04213">
    <property type="entry name" value="PGF_pre_PGF"/>
    <property type="match status" value="1"/>
</dbReference>
<feature type="domain" description="PKD" evidence="2">
    <location>
        <begin position="353"/>
        <end position="438"/>
    </location>
</feature>
<dbReference type="SUPFAM" id="SSF69304">
    <property type="entry name" value="Tricorn protease N-terminal domain"/>
    <property type="match status" value="2"/>
</dbReference>
<dbReference type="Gene3D" id="2.60.40.10">
    <property type="entry name" value="Immunoglobulins"/>
    <property type="match status" value="3"/>
</dbReference>
<feature type="domain" description="PKD" evidence="2">
    <location>
        <begin position="439"/>
        <end position="522"/>
    </location>
</feature>
<dbReference type="SMART" id="SM00089">
    <property type="entry name" value="PKD"/>
    <property type="match status" value="3"/>
</dbReference>
<feature type="region of interest" description="Disordered" evidence="1">
    <location>
        <begin position="791"/>
        <end position="835"/>
    </location>
</feature>
<dbReference type="RefSeq" id="WP_048106501.1">
    <property type="nucleotide sequence ID" value="NZ_CP009517.1"/>
</dbReference>
<dbReference type="Proteomes" id="UP000033066">
    <property type="component" value="Chromosome"/>
</dbReference>
<dbReference type="FunFam" id="2.60.40.10:FF:000270">
    <property type="entry name" value="Cell surface protein"/>
    <property type="match status" value="2"/>
</dbReference>
<name>A0A0E3SK54_METBA</name>
<proteinExistence type="predicted"/>
<dbReference type="GeneID" id="24788131"/>
<dbReference type="HOGENOM" id="CLU_009867_0_0_2"/>
<evidence type="ECO:0000259" key="2">
    <source>
        <dbReference type="PROSITE" id="PS50093"/>
    </source>
</evidence>
<dbReference type="PROSITE" id="PS50093">
    <property type="entry name" value="PKD"/>
    <property type="match status" value="3"/>
</dbReference>
<dbReference type="NCBIfam" id="TIGR04275">
    <property type="entry name" value="beta_prop_Msarc"/>
    <property type="match status" value="1"/>
</dbReference>
<dbReference type="PANTHER" id="PTHR36842">
    <property type="entry name" value="PROTEIN TOLB HOMOLOG"/>
    <property type="match status" value="1"/>
</dbReference>
<dbReference type="InterPro" id="IPR013783">
    <property type="entry name" value="Ig-like_fold"/>
</dbReference>
<protein>
    <submittedName>
        <fullName evidence="3">Cell surface protein</fullName>
    </submittedName>
</protein>
<dbReference type="InterPro" id="IPR035986">
    <property type="entry name" value="PKD_dom_sf"/>
</dbReference>
<sequence length="857" mass="92696">MKNYRKPHSITLASTALVFVFLILIFISSVASASQVATQVTRIGNGSDPAIYGSKVVWTDRGVIHIYDLTSKTDTTVSSSAASHPAIYGDKLVWHDESSGVPRLTVYDIPSSDRSYITQDVDNRSIPAIYGNKIVWSANYNESSYNYSIYMRDISTSTQVWIAEGESPDIYDTKIVYSASGRDIRDIFMYDITTKKIELISPYSSDLSNPLMYGNKVIWSNFYSRDGFIQMYDLVTKNTIDVTSDNTGNTLPEYAGSYTDAGDDTGGHIDINGNKIVYSKSGNDQFGYAGVYVYDIPSAKSTPVYIYPIGTYTTPDIYNSTIVWGIGDTYGVGVANDNGIYMSDLSATNTLPPVAEFTANVTSGTIPLVVQFTDISTGGVPTSWYWDFGNGINSKHATNATHTFPNPGVYNITLTVSNGAGNSTVTKSNYITVTSPQAPVVNFSTNVTSGTAPLTVLFADTSTGAPTSWYWDFGDGTNSKDSVAVNKFTKPGNYTISLTVGNNVGNNTLTKPGYIVVTDPNAPVANFSANVTSGYAPLWVLLTDLSQNATSRNWDIRNDGTVDSTDPIIICVFTDPGTYPVSLTAINENGTSVAKPITITVTQKSSSDDDDDGHSHKSGGGGGGGSPEPQTNVQVKELSKAQVTNGKPVVFDFTNNATCVVYVSFDAKKTAGKITTIAEQLKAKSTLTSVLDSGEVYKYFNLWVGSSGFANEKNIGNPVVCFKVEKSWLQDKKIDKSSITLNRYSDKKWSQLPVKCLKEDNGYLYFTAETPGFSFFAITGKAQANGTETKPLAENKTHSSVDNQSKSTTGSEATSVEQTPEQNQSSKTSGKENSKAPGFEIASCVFCLLSLFLYKRR</sequence>
<accession>A0A0E3SK54</accession>
<dbReference type="EMBL" id="CP009517">
    <property type="protein sequence ID" value="AKB81227.1"/>
    <property type="molecule type" value="Genomic_DNA"/>
</dbReference>
<organism evidence="3 4">
    <name type="scientific">Methanosarcina barkeri 3</name>
    <dbReference type="NCBI Taxonomy" id="1434107"/>
    <lineage>
        <taxon>Archaea</taxon>
        <taxon>Methanobacteriati</taxon>
        <taxon>Methanobacteriota</taxon>
        <taxon>Stenosarchaea group</taxon>
        <taxon>Methanomicrobia</taxon>
        <taxon>Methanosarcinales</taxon>
        <taxon>Methanosarcinaceae</taxon>
        <taxon>Methanosarcina</taxon>
    </lineage>
</organism>
<dbReference type="AlphaFoldDB" id="A0A0E3SK54"/>
<dbReference type="Pfam" id="PF00801">
    <property type="entry name" value="PKD"/>
    <property type="match status" value="1"/>
</dbReference>
<evidence type="ECO:0000313" key="3">
    <source>
        <dbReference type="EMBL" id="AKB81227.1"/>
    </source>
</evidence>
<dbReference type="OrthoDB" id="103676at2157"/>
<dbReference type="CDD" id="cd00146">
    <property type="entry name" value="PKD"/>
    <property type="match status" value="3"/>
</dbReference>
<dbReference type="InterPro" id="IPR026453">
    <property type="entry name" value="PGF_pre_PGF"/>
</dbReference>
<dbReference type="Pfam" id="PF18911">
    <property type="entry name" value="PKD_4"/>
    <property type="match status" value="2"/>
</dbReference>
<keyword evidence="4" id="KW-1185">Reference proteome</keyword>
<feature type="domain" description="PKD" evidence="2">
    <location>
        <begin position="546"/>
        <end position="606"/>
    </location>
</feature>
<evidence type="ECO:0000313" key="4">
    <source>
        <dbReference type="Proteomes" id="UP000033066"/>
    </source>
</evidence>
<dbReference type="InterPro" id="IPR022409">
    <property type="entry name" value="PKD/Chitinase_dom"/>
</dbReference>
<evidence type="ECO:0000256" key="1">
    <source>
        <dbReference type="SAM" id="MobiDB-lite"/>
    </source>
</evidence>
<dbReference type="KEGG" id="mbak:MSBR3_0649"/>
<dbReference type="STRING" id="1434107.MSBR3_0649"/>
<dbReference type="PANTHER" id="PTHR36842:SF1">
    <property type="entry name" value="PROTEIN TOLB"/>
    <property type="match status" value="1"/>
</dbReference>
<dbReference type="SUPFAM" id="SSF49299">
    <property type="entry name" value="PKD domain"/>
    <property type="match status" value="3"/>
</dbReference>
<feature type="compositionally biased region" description="Polar residues" evidence="1">
    <location>
        <begin position="800"/>
        <end position="828"/>
    </location>
</feature>
<reference evidence="3" key="1">
    <citation type="submission" date="2014-07" db="EMBL/GenBank/DDBJ databases">
        <title>Methanogenic archaea and the global carbon cycle.</title>
        <authorList>
            <person name="Henriksen J.R."/>
            <person name="Luke J."/>
            <person name="Reinhart S."/>
            <person name="Benedict M.N."/>
            <person name="Youngblut N.D."/>
            <person name="Metcalf M.E."/>
            <person name="Whitaker R.J."/>
            <person name="Metcalf W.W."/>
        </authorList>
    </citation>
    <scope>NUCLEOTIDE SEQUENCE [LARGE SCALE GENOMIC DNA]</scope>
    <source>
        <strain evidence="3">3</strain>
    </source>
</reference>
<feature type="region of interest" description="Disordered" evidence="1">
    <location>
        <begin position="602"/>
        <end position="631"/>
    </location>
</feature>
<dbReference type="InterPro" id="IPR000601">
    <property type="entry name" value="PKD_dom"/>
</dbReference>